<dbReference type="InterPro" id="IPR003362">
    <property type="entry name" value="Bact_transf"/>
</dbReference>
<organism evidence="3 4">
    <name type="scientific">Enterococcus dispar ATCC 51266</name>
    <dbReference type="NCBI Taxonomy" id="1139219"/>
    <lineage>
        <taxon>Bacteria</taxon>
        <taxon>Bacillati</taxon>
        <taxon>Bacillota</taxon>
        <taxon>Bacilli</taxon>
        <taxon>Lactobacillales</taxon>
        <taxon>Enterococcaceae</taxon>
        <taxon>Enterococcus</taxon>
    </lineage>
</organism>
<dbReference type="Proteomes" id="UP000014127">
    <property type="component" value="Unassembled WGS sequence"/>
</dbReference>
<dbReference type="HOGENOM" id="CLU_024920_1_4_9"/>
<dbReference type="PANTHER" id="PTHR30576:SF0">
    <property type="entry name" value="UNDECAPRENYL-PHOSPHATE N-ACETYLGALACTOSAMINYL 1-PHOSPHATE TRANSFERASE-RELATED"/>
    <property type="match status" value="1"/>
</dbReference>
<name>S1P1G1_9ENTE</name>
<evidence type="ECO:0000256" key="1">
    <source>
        <dbReference type="ARBA" id="ARBA00006464"/>
    </source>
</evidence>
<comment type="caution">
    <text evidence="3">The sequence shown here is derived from an EMBL/GenBank/DDBJ whole genome shotgun (WGS) entry which is preliminary data.</text>
</comment>
<comment type="similarity">
    <text evidence="1">Belongs to the bacterial sugar transferase family.</text>
</comment>
<reference evidence="3 4" key="1">
    <citation type="submission" date="2013-03" db="EMBL/GenBank/DDBJ databases">
        <title>The Genome Sequence of Enterococcus dispar ATCC_51266 (Illumina only assembly).</title>
        <authorList>
            <consortium name="The Broad Institute Genomics Platform"/>
            <consortium name="The Broad Institute Genome Sequencing Center for Infectious Disease"/>
            <person name="Earl A."/>
            <person name="Russ C."/>
            <person name="Gilmore M."/>
            <person name="Surin D."/>
            <person name="Walker B."/>
            <person name="Young S."/>
            <person name="Zeng Q."/>
            <person name="Gargeya S."/>
            <person name="Fitzgerald M."/>
            <person name="Haas B."/>
            <person name="Abouelleil A."/>
            <person name="Allen A.W."/>
            <person name="Alvarado L."/>
            <person name="Arachchi H.M."/>
            <person name="Berlin A.M."/>
            <person name="Chapman S.B."/>
            <person name="Gainer-Dewar J."/>
            <person name="Goldberg J."/>
            <person name="Griggs A."/>
            <person name="Gujja S."/>
            <person name="Hansen M."/>
            <person name="Howarth C."/>
            <person name="Imamovic A."/>
            <person name="Ireland A."/>
            <person name="Larimer J."/>
            <person name="McCowan C."/>
            <person name="Murphy C."/>
            <person name="Pearson M."/>
            <person name="Poon T.W."/>
            <person name="Priest M."/>
            <person name="Roberts A."/>
            <person name="Saif S."/>
            <person name="Shea T."/>
            <person name="Sisk P."/>
            <person name="Sykes S."/>
            <person name="Wortman J."/>
            <person name="Nusbaum C."/>
            <person name="Birren B."/>
        </authorList>
    </citation>
    <scope>NUCLEOTIDE SEQUENCE [LARGE SCALE GENOMIC DNA]</scope>
    <source>
        <strain evidence="3 4">ATCC 51266</strain>
    </source>
</reference>
<dbReference type="PANTHER" id="PTHR30576">
    <property type="entry name" value="COLANIC BIOSYNTHESIS UDP-GLUCOSE LIPID CARRIER TRANSFERASE"/>
    <property type="match status" value="1"/>
</dbReference>
<dbReference type="GO" id="GO:0016780">
    <property type="term" value="F:phosphotransferase activity, for other substituted phosphate groups"/>
    <property type="evidence" value="ECO:0007669"/>
    <property type="project" value="TreeGrafter"/>
</dbReference>
<accession>S1P1G1</accession>
<dbReference type="STRING" id="44009.RV01_GL001043"/>
<evidence type="ECO:0000313" key="4">
    <source>
        <dbReference type="Proteomes" id="UP000014127"/>
    </source>
</evidence>
<evidence type="ECO:0000259" key="2">
    <source>
        <dbReference type="Pfam" id="PF02397"/>
    </source>
</evidence>
<dbReference type="EMBL" id="AHYR01000005">
    <property type="protein sequence ID" value="EOT41452.1"/>
    <property type="molecule type" value="Genomic_DNA"/>
</dbReference>
<dbReference type="RefSeq" id="WP_016172794.1">
    <property type="nucleotide sequence ID" value="NZ_ASWK01000001.1"/>
</dbReference>
<dbReference type="PATRIC" id="fig|1139219.3.peg.1586"/>
<keyword evidence="4" id="KW-1185">Reference proteome</keyword>
<dbReference type="AlphaFoldDB" id="S1P1G1"/>
<dbReference type="Pfam" id="PF02397">
    <property type="entry name" value="Bac_transf"/>
    <property type="match status" value="1"/>
</dbReference>
<gene>
    <name evidence="3" type="ORF">OMK_01628</name>
</gene>
<sequence length="204" mass="23522">MKKVKIYESIIKRYSDLLFSILLLLVLLPILIVIAISVKVTSKGPIFFKQERIGLQGKTFEIYKFRTMCVGAENIGDGLTVKSDTDNRITKVGKFLRRTSLDELPQLINILKGEMSFVGPRPPVTYFPYKSYKNYPDWAKKRFEVRPGVTGFSQCTVRNSVSWDERIVLDNKYVERVSIKFDLKIFIMTLIKVFNSTNIYGEGK</sequence>
<feature type="domain" description="Bacterial sugar transferase" evidence="2">
    <location>
        <begin position="12"/>
        <end position="194"/>
    </location>
</feature>
<protein>
    <recommendedName>
        <fullName evidence="2">Bacterial sugar transferase domain-containing protein</fullName>
    </recommendedName>
</protein>
<dbReference type="OrthoDB" id="9808602at2"/>
<dbReference type="eggNOG" id="COG2148">
    <property type="taxonomic scope" value="Bacteria"/>
</dbReference>
<evidence type="ECO:0000313" key="3">
    <source>
        <dbReference type="EMBL" id="EOT41452.1"/>
    </source>
</evidence>
<proteinExistence type="inferred from homology"/>